<keyword evidence="3" id="KW-1185">Reference proteome</keyword>
<dbReference type="Pfam" id="PF02635">
    <property type="entry name" value="DsrE"/>
    <property type="match status" value="1"/>
</dbReference>
<accession>A0AA37T464</accession>
<dbReference type="AlphaFoldDB" id="A0AA37T464"/>
<dbReference type="NCBIfam" id="TIGR03010">
    <property type="entry name" value="sulf_tusC_dsrF"/>
    <property type="match status" value="1"/>
</dbReference>
<evidence type="ECO:0000256" key="1">
    <source>
        <dbReference type="ARBA" id="ARBA00005996"/>
    </source>
</evidence>
<comment type="similarity">
    <text evidence="1">Belongs to the DsrF/TusC family.</text>
</comment>
<dbReference type="PANTHER" id="PTHR38780:SF1">
    <property type="entry name" value="PROTEIN TUSC"/>
    <property type="match status" value="1"/>
</dbReference>
<dbReference type="SUPFAM" id="SSF75169">
    <property type="entry name" value="DsrEFH-like"/>
    <property type="match status" value="1"/>
</dbReference>
<dbReference type="Proteomes" id="UP001156870">
    <property type="component" value="Unassembled WGS sequence"/>
</dbReference>
<proteinExistence type="inferred from homology"/>
<evidence type="ECO:0000313" key="2">
    <source>
        <dbReference type="EMBL" id="GLS26520.1"/>
    </source>
</evidence>
<comment type="caution">
    <text evidence="2">The sequence shown here is derived from an EMBL/GenBank/DDBJ whole genome shotgun (WGS) entry which is preliminary data.</text>
</comment>
<dbReference type="InterPro" id="IPR003787">
    <property type="entry name" value="Sulphur_relay_DsrE/F-like"/>
</dbReference>
<name>A0AA37T464_9GAMM</name>
<dbReference type="NCBIfam" id="NF001238">
    <property type="entry name" value="PRK00211.1"/>
    <property type="match status" value="1"/>
</dbReference>
<dbReference type="EMBL" id="BSPD01000054">
    <property type="protein sequence ID" value="GLS26520.1"/>
    <property type="molecule type" value="Genomic_DNA"/>
</dbReference>
<dbReference type="InterPro" id="IPR017462">
    <property type="entry name" value="Sulphur_relay_TusC/DsrF"/>
</dbReference>
<dbReference type="PANTHER" id="PTHR38780">
    <property type="entry name" value="PROTEIN TUSC"/>
    <property type="match status" value="1"/>
</dbReference>
<dbReference type="InterPro" id="IPR027396">
    <property type="entry name" value="DsrEFH-like"/>
</dbReference>
<protein>
    <submittedName>
        <fullName evidence="2">Protein TusC</fullName>
    </submittedName>
</protein>
<gene>
    <name evidence="2" type="primary">tusC</name>
    <name evidence="2" type="ORF">GCM10007877_22360</name>
</gene>
<sequence>MAKEGLDAILAASAYGQHIQVLFMDEGVFQLLRHQSPKSLSLKSPSNLIETLPIYGITDLYVCEDSLTKRAINEELIMPGTQCLSKEDIKHLIATQDAILNF</sequence>
<dbReference type="Gene3D" id="3.40.1260.10">
    <property type="entry name" value="DsrEFH-like"/>
    <property type="match status" value="1"/>
</dbReference>
<reference evidence="2 3" key="1">
    <citation type="journal article" date="2014" name="Int. J. Syst. Evol. Microbiol.">
        <title>Complete genome sequence of Corynebacterium casei LMG S-19264T (=DSM 44701T), isolated from a smear-ripened cheese.</title>
        <authorList>
            <consortium name="US DOE Joint Genome Institute (JGI-PGF)"/>
            <person name="Walter F."/>
            <person name="Albersmeier A."/>
            <person name="Kalinowski J."/>
            <person name="Ruckert C."/>
        </authorList>
    </citation>
    <scope>NUCLEOTIDE SEQUENCE [LARGE SCALE GENOMIC DNA]</scope>
    <source>
        <strain evidence="2 3">NBRC 110095</strain>
    </source>
</reference>
<evidence type="ECO:0000313" key="3">
    <source>
        <dbReference type="Proteomes" id="UP001156870"/>
    </source>
</evidence>
<organism evidence="2 3">
    <name type="scientific">Marinibactrum halimedae</name>
    <dbReference type="NCBI Taxonomy" id="1444977"/>
    <lineage>
        <taxon>Bacteria</taxon>
        <taxon>Pseudomonadati</taxon>
        <taxon>Pseudomonadota</taxon>
        <taxon>Gammaproteobacteria</taxon>
        <taxon>Cellvibrionales</taxon>
        <taxon>Cellvibrionaceae</taxon>
        <taxon>Marinibactrum</taxon>
    </lineage>
</organism>